<dbReference type="EMBL" id="FQUI01000004">
    <property type="protein sequence ID" value="SHE43547.1"/>
    <property type="molecule type" value="Genomic_DNA"/>
</dbReference>
<dbReference type="NCBIfam" id="NF010539">
    <property type="entry name" value="PRK13927.1"/>
    <property type="match status" value="1"/>
</dbReference>
<dbReference type="SUPFAM" id="SSF53067">
    <property type="entry name" value="Actin-like ATPase domain"/>
    <property type="match status" value="2"/>
</dbReference>
<evidence type="ECO:0000256" key="1">
    <source>
        <dbReference type="ARBA" id="ARBA00022490"/>
    </source>
</evidence>
<comment type="subunit">
    <text evidence="6">Forms polymers.</text>
</comment>
<evidence type="ECO:0000256" key="2">
    <source>
        <dbReference type="ARBA" id="ARBA00022741"/>
    </source>
</evidence>
<reference evidence="7" key="1">
    <citation type="submission" date="2016-11" db="EMBL/GenBank/DDBJ databases">
        <authorList>
            <person name="Varghese N."/>
            <person name="Submissions S."/>
        </authorList>
    </citation>
    <scope>NUCLEOTIDE SEQUENCE [LARGE SCALE GENOMIC DNA]</scope>
    <source>
        <strain evidence="7">DSM 16785</strain>
    </source>
</reference>
<dbReference type="GO" id="GO:0008360">
    <property type="term" value="P:regulation of cell shape"/>
    <property type="evidence" value="ECO:0007669"/>
    <property type="project" value="UniProtKB-UniRule"/>
</dbReference>
<keyword evidence="3 6" id="KW-0067">ATP-binding</keyword>
<dbReference type="InterPro" id="IPR043129">
    <property type="entry name" value="ATPase_NBD"/>
</dbReference>
<keyword evidence="1 6" id="KW-0963">Cytoplasm</keyword>
<dbReference type="InterPro" id="IPR004753">
    <property type="entry name" value="MreB"/>
</dbReference>
<comment type="caution">
    <text evidence="7">The sequence shown here is derived from an EMBL/GenBank/DDBJ whole genome shotgun (WGS) entry which is preliminary data.</text>
</comment>
<evidence type="ECO:0000256" key="3">
    <source>
        <dbReference type="ARBA" id="ARBA00022840"/>
    </source>
</evidence>
<comment type="subcellular location">
    <subcellularLocation>
        <location evidence="6">Cytoplasm</location>
    </subcellularLocation>
    <text evidence="6">Membrane-associated.</text>
</comment>
<comment type="function">
    <text evidence="6">Forms membrane-associated dynamic filaments that are essential for cell shape determination. Acts by regulating cell wall synthesis and cell elongation, and thus cell shape. A feedback loop between cell geometry and MreB localization may maintain elongated cell shape by targeting cell wall growth to regions of negative cell wall curvature.</text>
</comment>
<keyword evidence="4 6" id="KW-0133">Cell shape</keyword>
<keyword evidence="2 6" id="KW-0547">Nucleotide-binding</keyword>
<evidence type="ECO:0000256" key="6">
    <source>
        <dbReference type="HAMAP-Rule" id="MF_02207"/>
    </source>
</evidence>
<sequence length="333" mass="35861">MAKHDLGIDLGTATFIVYKKNEGILINEPSVVAVDKLTNTITAFGNEAKAMVGKTPYGVEIVHPMQDGVIAYPSLIEQLLRFFIKQAKTGFLPSKPNLVIGIPARTTDVERRAVKDAAEKVGANKAFLVLEPIIAAIGIGLDITKPNGHLIVDLGGGTTDIAVISLSGSVISESIKLAGEAMDIEIIKYIKRKYKFLIGEATAEFLKKEIGKAHKDMETLEIEVRGQDIASGMPSSRLINSDDIFEAIEGVLNEIIQKTKTVLEHTPPELSADILKNGIYLAGGTANLRGLAQLFEERTGVKTVVAENPQLCVAQGAWILLDNPELLSKIAVI</sequence>
<dbReference type="STRING" id="1122195.SAMN02745164_00431"/>
<dbReference type="PANTHER" id="PTHR42749:SF1">
    <property type="entry name" value="CELL SHAPE-DETERMINING PROTEIN MREB"/>
    <property type="match status" value="1"/>
</dbReference>
<dbReference type="CDD" id="cd10225">
    <property type="entry name" value="ASKHA_NBD_MreB-like"/>
    <property type="match status" value="1"/>
</dbReference>
<organism evidence="7 8">
    <name type="scientific">Marinitoga hydrogenitolerans (strain DSM 16785 / JCM 12826 / AT1271)</name>
    <dbReference type="NCBI Taxonomy" id="1122195"/>
    <lineage>
        <taxon>Bacteria</taxon>
        <taxon>Thermotogati</taxon>
        <taxon>Thermotogota</taxon>
        <taxon>Thermotogae</taxon>
        <taxon>Petrotogales</taxon>
        <taxon>Petrotogaceae</taxon>
        <taxon>Marinitoga</taxon>
    </lineage>
</organism>
<dbReference type="NCBIfam" id="TIGR00904">
    <property type="entry name" value="mreB"/>
    <property type="match status" value="1"/>
</dbReference>
<keyword evidence="8" id="KW-1185">Reference proteome</keyword>
<dbReference type="Gene3D" id="3.30.420.40">
    <property type="match status" value="3"/>
</dbReference>
<gene>
    <name evidence="6" type="primary">mreB</name>
    <name evidence="7" type="ORF">SAMN02745164_00431</name>
</gene>
<evidence type="ECO:0000256" key="5">
    <source>
        <dbReference type="ARBA" id="ARBA00023458"/>
    </source>
</evidence>
<feature type="binding site" evidence="6">
    <location>
        <begin position="204"/>
        <end position="207"/>
    </location>
    <ligand>
        <name>ATP</name>
        <dbReference type="ChEBI" id="CHEBI:30616"/>
    </ligand>
</feature>
<dbReference type="PRINTS" id="PR01652">
    <property type="entry name" value="SHAPEPROTEIN"/>
</dbReference>
<feature type="binding site" evidence="6">
    <location>
        <begin position="156"/>
        <end position="158"/>
    </location>
    <ligand>
        <name>ATP</name>
        <dbReference type="ChEBI" id="CHEBI:30616"/>
    </ligand>
</feature>
<proteinExistence type="inferred from homology"/>
<dbReference type="GO" id="GO:0000902">
    <property type="term" value="P:cell morphogenesis"/>
    <property type="evidence" value="ECO:0007669"/>
    <property type="project" value="InterPro"/>
</dbReference>
<dbReference type="HAMAP" id="MF_02207">
    <property type="entry name" value="MreB"/>
    <property type="match status" value="1"/>
</dbReference>
<accession>A0A1M4TGZ3</accession>
<dbReference type="OrthoDB" id="9768127at2"/>
<dbReference type="GO" id="GO:0005737">
    <property type="term" value="C:cytoplasm"/>
    <property type="evidence" value="ECO:0007669"/>
    <property type="project" value="UniProtKB-SubCell"/>
</dbReference>
<dbReference type="InterPro" id="IPR056546">
    <property type="entry name" value="MreB_MamK-like"/>
</dbReference>
<evidence type="ECO:0000313" key="8">
    <source>
        <dbReference type="Proteomes" id="UP000184334"/>
    </source>
</evidence>
<name>A0A1M4TGZ3_MARH1</name>
<comment type="caution">
    <text evidence="6">Lacks conserved residue(s) required for the propagation of feature annotation.</text>
</comment>
<dbReference type="Pfam" id="PF06723">
    <property type="entry name" value="MreB_Mbl"/>
    <property type="match status" value="1"/>
</dbReference>
<dbReference type="AlphaFoldDB" id="A0A1M4TGZ3"/>
<evidence type="ECO:0000313" key="7">
    <source>
        <dbReference type="EMBL" id="SHE43547.1"/>
    </source>
</evidence>
<dbReference type="PANTHER" id="PTHR42749">
    <property type="entry name" value="CELL SHAPE-DETERMINING PROTEIN MREB"/>
    <property type="match status" value="1"/>
</dbReference>
<protein>
    <recommendedName>
        <fullName evidence="6">Cell shape-determining protein MreB</fullName>
    </recommendedName>
</protein>
<comment type="similarity">
    <text evidence="5 6">Belongs to the FtsA/MreB family.</text>
</comment>
<dbReference type="GO" id="GO:0005524">
    <property type="term" value="F:ATP binding"/>
    <property type="evidence" value="ECO:0007669"/>
    <property type="project" value="UniProtKB-KW"/>
</dbReference>
<dbReference type="Proteomes" id="UP000184334">
    <property type="component" value="Unassembled WGS sequence"/>
</dbReference>
<dbReference type="RefSeq" id="WP_072862973.1">
    <property type="nucleotide sequence ID" value="NZ_FQUI01000004.1"/>
</dbReference>
<evidence type="ECO:0000256" key="4">
    <source>
        <dbReference type="ARBA" id="ARBA00022960"/>
    </source>
</evidence>